<dbReference type="SUPFAM" id="SSF53850">
    <property type="entry name" value="Periplasmic binding protein-like II"/>
    <property type="match status" value="2"/>
</dbReference>
<dbReference type="PANTHER" id="PTHR43649:SF12">
    <property type="entry name" value="DIACETYLCHITOBIOSE BINDING PROTEIN DASA"/>
    <property type="match status" value="1"/>
</dbReference>
<comment type="similarity">
    <text evidence="2">Belongs to the bacterial solute-binding protein 1 family.</text>
</comment>
<dbReference type="Pfam" id="PF01547">
    <property type="entry name" value="SBP_bac_1"/>
    <property type="match status" value="1"/>
</dbReference>
<evidence type="ECO:0000256" key="3">
    <source>
        <dbReference type="SAM" id="MobiDB-lite"/>
    </source>
</evidence>
<proteinExistence type="inferred from homology"/>
<dbReference type="Proteomes" id="UP000318590">
    <property type="component" value="Unassembled WGS sequence"/>
</dbReference>
<dbReference type="InterPro" id="IPR006059">
    <property type="entry name" value="SBP"/>
</dbReference>
<evidence type="ECO:0000256" key="4">
    <source>
        <dbReference type="SAM" id="SignalP"/>
    </source>
</evidence>
<reference evidence="5 6" key="1">
    <citation type="submission" date="2019-06" db="EMBL/GenBank/DDBJ databases">
        <title>Paenimaribius caenipelagi gen. nov., sp. nov., isolated from a tidal flat.</title>
        <authorList>
            <person name="Yoon J.-H."/>
        </authorList>
    </citation>
    <scope>NUCLEOTIDE SEQUENCE [LARGE SCALE GENOMIC DNA]</scope>
    <source>
        <strain evidence="5 6">JBTF-M29</strain>
    </source>
</reference>
<evidence type="ECO:0000256" key="2">
    <source>
        <dbReference type="ARBA" id="ARBA00008520"/>
    </source>
</evidence>
<protein>
    <submittedName>
        <fullName evidence="5">Extracellular solute-binding protein</fullName>
    </submittedName>
</protein>
<feature type="region of interest" description="Disordered" evidence="3">
    <location>
        <begin position="514"/>
        <end position="534"/>
    </location>
</feature>
<organism evidence="5 6">
    <name type="scientific">Palleronia caenipelagi</name>
    <dbReference type="NCBI Taxonomy" id="2489174"/>
    <lineage>
        <taxon>Bacteria</taxon>
        <taxon>Pseudomonadati</taxon>
        <taxon>Pseudomonadota</taxon>
        <taxon>Alphaproteobacteria</taxon>
        <taxon>Rhodobacterales</taxon>
        <taxon>Roseobacteraceae</taxon>
        <taxon>Palleronia</taxon>
    </lineage>
</organism>
<dbReference type="PANTHER" id="PTHR43649">
    <property type="entry name" value="ARABINOSE-BINDING PROTEIN-RELATED"/>
    <property type="match status" value="1"/>
</dbReference>
<keyword evidence="4" id="KW-0732">Signal</keyword>
<dbReference type="RefSeq" id="WP_142836273.1">
    <property type="nucleotide sequence ID" value="NZ_VFSV01000078.1"/>
</dbReference>
<gene>
    <name evidence="5" type="ORF">FEV53_19100</name>
</gene>
<dbReference type="AlphaFoldDB" id="A0A547PJQ3"/>
<dbReference type="Gene3D" id="3.40.190.10">
    <property type="entry name" value="Periplasmic binding protein-like II"/>
    <property type="match status" value="4"/>
</dbReference>
<dbReference type="OrthoDB" id="9787283at2"/>
<evidence type="ECO:0000313" key="5">
    <source>
        <dbReference type="EMBL" id="TRD14359.1"/>
    </source>
</evidence>
<accession>A0A547PJQ3</accession>
<comment type="caution">
    <text evidence="5">The sequence shown here is derived from an EMBL/GenBank/DDBJ whole genome shotgun (WGS) entry which is preliminary data.</text>
</comment>
<sequence length="1024" mass="113873">MTADNRGQGKLCKHRSRARAVWFSAILASSLPAFAQDGRESFGVQTELSIYFRNGTDGARHDPDWPIAKRAQERTGVRLEPVTFPESGDTARDHLQSLISSDTFPDILGGGGLREVFNSLGPQGALQPLDTLIAQHTPNIATYLEANKDALAGARAHDGKLYHIPVIDPAPTGPVWVIRQDWLSRLDLPPPNTVAELEAVLTAFRDGDPDGNGLRDDVPLAMTMPGRLDHLLVLWDGRGSGSGLAADFRMEQGRITHGYTTEAFRTGVRHLAQWAREGLIDLAPAADQPWGMSLIDPAALGAEGMPTGLQVLAPPASVTGYRVGPPRRSTLRDEGWGIGFRNPNPEATIRYFDFWFSPEGAALANFGIEGVQYDRISGEAVLRGVEKLSPADIETQMRTIGARISRGYPPDPAFDRAILPPAGRKAVDLYRAGGFWQRPLPPISLRPADQRFYDLKAPAIRNFMRERLTAWVSGESDVDDEWRAYQAELIALGLPDLLKILNTAYRQQGCSCAPSPETRISPPPEAAEDPTIANPPITLNIHFRDYSGRNTYDEDTPVERQAAIRTGIALRNVPLKRAEKPADAINMFLTSGDMPDIFGGNNIEDAIRYWGVQGAFLPLDSLIADHAPHLNHFLQSRPDLVAGARALDGQLYHVPNFPDGAYSLGYFIRQDWLDTLGLDVPQTVDELHDVLLAFRNDDPNGNGEQDEIPFFARLQSELLHLVTLWDARNSGSTEFFDFYIEDGVIRHGAAEDNYRRAIRNLALWYREGLIDPALINAPGSDRDTILQSNLGGMTHDWFGSTAAYNTIIGEEIPGFKLRPIAPPQSPSGRRIEERQRPQIFPHGWAISHTNPHPIETIRYFDYWFSPEGRRLANFGVDGVHYDLIDGAPVFRPEILNGPSSVVDLLLKDGAQIPRGFPQDFAYEAQWMNDIALEGIRLYEDGAFLADPLPHLALNESELRIYLRYWRPLREYMAERSMDWIAGIGDVDTEWDTYIEELNDRGLNLLLTALNAAYQRRECSCEGAE</sequence>
<keyword evidence="6" id="KW-1185">Reference proteome</keyword>
<evidence type="ECO:0000313" key="6">
    <source>
        <dbReference type="Proteomes" id="UP000318590"/>
    </source>
</evidence>
<dbReference type="GO" id="GO:0042597">
    <property type="term" value="C:periplasmic space"/>
    <property type="evidence" value="ECO:0007669"/>
    <property type="project" value="UniProtKB-SubCell"/>
</dbReference>
<name>A0A547PJQ3_9RHOB</name>
<comment type="subcellular location">
    <subcellularLocation>
        <location evidence="1">Periplasm</location>
    </subcellularLocation>
</comment>
<evidence type="ECO:0000256" key="1">
    <source>
        <dbReference type="ARBA" id="ARBA00004418"/>
    </source>
</evidence>
<feature type="signal peptide" evidence="4">
    <location>
        <begin position="1"/>
        <end position="35"/>
    </location>
</feature>
<dbReference type="EMBL" id="VFSV01000078">
    <property type="protein sequence ID" value="TRD14359.1"/>
    <property type="molecule type" value="Genomic_DNA"/>
</dbReference>
<feature type="chain" id="PRO_5021959399" evidence="4">
    <location>
        <begin position="36"/>
        <end position="1024"/>
    </location>
</feature>
<dbReference type="InterPro" id="IPR050490">
    <property type="entry name" value="Bact_solute-bd_prot1"/>
</dbReference>